<feature type="short sequence motif" description="Histidine triad motif" evidence="2 3">
    <location>
        <begin position="96"/>
        <end position="100"/>
    </location>
</feature>
<dbReference type="PANTHER" id="PTHR23089">
    <property type="entry name" value="HISTIDINE TRIAD HIT PROTEIN"/>
    <property type="match status" value="1"/>
</dbReference>
<gene>
    <name evidence="5" type="ORF">A2867_00510</name>
</gene>
<evidence type="ECO:0000256" key="3">
    <source>
        <dbReference type="PROSITE-ProRule" id="PRU00464"/>
    </source>
</evidence>
<dbReference type="InterPro" id="IPR011146">
    <property type="entry name" value="HIT-like"/>
</dbReference>
<comment type="caution">
    <text evidence="5">The sequence shown here is derived from an EMBL/GenBank/DDBJ whole genome shotgun (WGS) entry which is preliminary data.</text>
</comment>
<evidence type="ECO:0000259" key="4">
    <source>
        <dbReference type="PROSITE" id="PS51084"/>
    </source>
</evidence>
<accession>A0A1F5JFF6</accession>
<dbReference type="InterPro" id="IPR036265">
    <property type="entry name" value="HIT-like_sf"/>
</dbReference>
<feature type="active site" description="Tele-AMP-histidine intermediate" evidence="1">
    <location>
        <position position="98"/>
    </location>
</feature>
<dbReference type="AlphaFoldDB" id="A0A1F5JFF6"/>
<protein>
    <recommendedName>
        <fullName evidence="4">HIT domain-containing protein</fullName>
    </recommendedName>
</protein>
<proteinExistence type="predicted"/>
<evidence type="ECO:0000256" key="1">
    <source>
        <dbReference type="PIRSR" id="PIRSR601310-1"/>
    </source>
</evidence>
<dbReference type="PROSITE" id="PS51084">
    <property type="entry name" value="HIT_2"/>
    <property type="match status" value="1"/>
</dbReference>
<name>A0A1F5JFF6_9BACT</name>
<dbReference type="Proteomes" id="UP000177555">
    <property type="component" value="Unassembled WGS sequence"/>
</dbReference>
<evidence type="ECO:0000256" key="2">
    <source>
        <dbReference type="PIRSR" id="PIRSR601310-3"/>
    </source>
</evidence>
<dbReference type="GO" id="GO:0003824">
    <property type="term" value="F:catalytic activity"/>
    <property type="evidence" value="ECO:0007669"/>
    <property type="project" value="InterPro"/>
</dbReference>
<dbReference type="InterPro" id="IPR001310">
    <property type="entry name" value="Histidine_triad_HIT"/>
</dbReference>
<evidence type="ECO:0000313" key="6">
    <source>
        <dbReference type="Proteomes" id="UP000177555"/>
    </source>
</evidence>
<feature type="domain" description="HIT" evidence="4">
    <location>
        <begin position="5"/>
        <end position="110"/>
    </location>
</feature>
<dbReference type="PRINTS" id="PR00332">
    <property type="entry name" value="HISTRIAD"/>
</dbReference>
<sequence>MDNCIFCKIINGEIPKDFELESENLVAFADINPSADIHILIVPKEHIGGIKDLNRSHDSLLSEIYEAVNKLVTENNLENDSYRVVVNGGKAQHVPHLHFHLLGGQWKKMV</sequence>
<evidence type="ECO:0000313" key="5">
    <source>
        <dbReference type="EMBL" id="OGE27342.1"/>
    </source>
</evidence>
<dbReference type="Pfam" id="PF11969">
    <property type="entry name" value="DcpS_C"/>
    <property type="match status" value="1"/>
</dbReference>
<organism evidence="5 6">
    <name type="scientific">Candidatus Daviesbacteria bacterium RIFCSPHIGHO2_01_FULL_40_11</name>
    <dbReference type="NCBI Taxonomy" id="1797762"/>
    <lineage>
        <taxon>Bacteria</taxon>
        <taxon>Candidatus Daviesiibacteriota</taxon>
    </lineage>
</organism>
<dbReference type="SUPFAM" id="SSF54197">
    <property type="entry name" value="HIT-like"/>
    <property type="match status" value="1"/>
</dbReference>
<dbReference type="EMBL" id="MFCP01000040">
    <property type="protein sequence ID" value="OGE27342.1"/>
    <property type="molecule type" value="Genomic_DNA"/>
</dbReference>
<reference evidence="5 6" key="1">
    <citation type="journal article" date="2016" name="Nat. Commun.">
        <title>Thousands of microbial genomes shed light on interconnected biogeochemical processes in an aquifer system.</title>
        <authorList>
            <person name="Anantharaman K."/>
            <person name="Brown C.T."/>
            <person name="Hug L.A."/>
            <person name="Sharon I."/>
            <person name="Castelle C.J."/>
            <person name="Probst A.J."/>
            <person name="Thomas B.C."/>
            <person name="Singh A."/>
            <person name="Wilkins M.J."/>
            <person name="Karaoz U."/>
            <person name="Brodie E.L."/>
            <person name="Williams K.H."/>
            <person name="Hubbard S.S."/>
            <person name="Banfield J.F."/>
        </authorList>
    </citation>
    <scope>NUCLEOTIDE SEQUENCE [LARGE SCALE GENOMIC DNA]</scope>
</reference>
<dbReference type="Gene3D" id="3.30.428.10">
    <property type="entry name" value="HIT-like"/>
    <property type="match status" value="1"/>
</dbReference>